<evidence type="ECO:0000313" key="2">
    <source>
        <dbReference type="Proteomes" id="UP000011885"/>
    </source>
</evidence>
<sequence>MASYAGRSQVAVGHHRYRRPEQNLRQTLLKILKAAGVAPWPRLFQNMRRSHETEPMARYPAKGVSRRLGNSVPGFNAALRDGNQFFVCGGGGSMGSTVTRKLVWPQTTVWRFHWWFHFGCIWCY</sequence>
<dbReference type="EMBL" id="ANOH01000088">
    <property type="protein sequence ID" value="EMI57522.1"/>
    <property type="molecule type" value="Genomic_DNA"/>
</dbReference>
<evidence type="ECO:0000313" key="1">
    <source>
        <dbReference type="EMBL" id="EMI57522.1"/>
    </source>
</evidence>
<protein>
    <submittedName>
        <fullName evidence="1">Integrase family protein</fullName>
    </submittedName>
</protein>
<gene>
    <name evidence="1" type="ORF">RSSM_01066</name>
</gene>
<dbReference type="Proteomes" id="UP000011885">
    <property type="component" value="Unassembled WGS sequence"/>
</dbReference>
<dbReference type="AlphaFoldDB" id="M5U7T0"/>
<name>M5U7T0_9BACT</name>
<organism evidence="1 2">
    <name type="scientific">Rhodopirellula sallentina SM41</name>
    <dbReference type="NCBI Taxonomy" id="1263870"/>
    <lineage>
        <taxon>Bacteria</taxon>
        <taxon>Pseudomonadati</taxon>
        <taxon>Planctomycetota</taxon>
        <taxon>Planctomycetia</taxon>
        <taxon>Pirellulales</taxon>
        <taxon>Pirellulaceae</taxon>
        <taxon>Rhodopirellula</taxon>
    </lineage>
</organism>
<keyword evidence="2" id="KW-1185">Reference proteome</keyword>
<comment type="caution">
    <text evidence="1">The sequence shown here is derived from an EMBL/GenBank/DDBJ whole genome shotgun (WGS) entry which is preliminary data.</text>
</comment>
<proteinExistence type="predicted"/>
<reference evidence="1 2" key="1">
    <citation type="journal article" date="2013" name="Mar. Genomics">
        <title>Expression of sulfatases in Rhodopirellula baltica and the diversity of sulfatases in the genus Rhodopirellula.</title>
        <authorList>
            <person name="Wegner C.E."/>
            <person name="Richter-Heitmann T."/>
            <person name="Klindworth A."/>
            <person name="Klockow C."/>
            <person name="Richter M."/>
            <person name="Achstetter T."/>
            <person name="Glockner F.O."/>
            <person name="Harder J."/>
        </authorList>
    </citation>
    <scope>NUCLEOTIDE SEQUENCE [LARGE SCALE GENOMIC DNA]</scope>
    <source>
        <strain evidence="1 2">SM41</strain>
    </source>
</reference>
<accession>M5U7T0</accession>